<name>A0A6G1JWC5_9PLEO</name>
<evidence type="ECO:0000256" key="1">
    <source>
        <dbReference type="SAM" id="MobiDB-lite"/>
    </source>
</evidence>
<dbReference type="AlphaFoldDB" id="A0A6G1JWC5"/>
<accession>A0A6G1JWC5</accession>
<reference evidence="2" key="1">
    <citation type="journal article" date="2020" name="Stud. Mycol.">
        <title>101 Dothideomycetes genomes: a test case for predicting lifestyles and emergence of pathogens.</title>
        <authorList>
            <person name="Haridas S."/>
            <person name="Albert R."/>
            <person name="Binder M."/>
            <person name="Bloem J."/>
            <person name="Labutti K."/>
            <person name="Salamov A."/>
            <person name="Andreopoulos B."/>
            <person name="Baker S."/>
            <person name="Barry K."/>
            <person name="Bills G."/>
            <person name="Bluhm B."/>
            <person name="Cannon C."/>
            <person name="Castanera R."/>
            <person name="Culley D."/>
            <person name="Daum C."/>
            <person name="Ezra D."/>
            <person name="Gonzalez J."/>
            <person name="Henrissat B."/>
            <person name="Kuo A."/>
            <person name="Liang C."/>
            <person name="Lipzen A."/>
            <person name="Lutzoni F."/>
            <person name="Magnuson J."/>
            <person name="Mondo S."/>
            <person name="Nolan M."/>
            <person name="Ohm R."/>
            <person name="Pangilinan J."/>
            <person name="Park H.-J."/>
            <person name="Ramirez L."/>
            <person name="Alfaro M."/>
            <person name="Sun H."/>
            <person name="Tritt A."/>
            <person name="Yoshinaga Y."/>
            <person name="Zwiers L.-H."/>
            <person name="Turgeon B."/>
            <person name="Goodwin S."/>
            <person name="Spatafora J."/>
            <person name="Crous P."/>
            <person name="Grigoriev I."/>
        </authorList>
    </citation>
    <scope>NUCLEOTIDE SEQUENCE</scope>
    <source>
        <strain evidence="2">CBS 279.74</strain>
    </source>
</reference>
<feature type="region of interest" description="Disordered" evidence="1">
    <location>
        <begin position="217"/>
        <end position="270"/>
    </location>
</feature>
<evidence type="ECO:0000313" key="2">
    <source>
        <dbReference type="EMBL" id="KAF2704848.1"/>
    </source>
</evidence>
<protein>
    <submittedName>
        <fullName evidence="2">Uncharacterized protein</fullName>
    </submittedName>
</protein>
<dbReference type="EMBL" id="MU005781">
    <property type="protein sequence ID" value="KAF2704848.1"/>
    <property type="molecule type" value="Genomic_DNA"/>
</dbReference>
<sequence>MSVDFEIKAGKIYYLPDGKYVPRTSIVHRQKKQEGFFMHPVLVLLVNGTHVHFYALTRVPPPAIRDLNMCMRIGSTTVDEGPDVLKLAETSGPMSHETWVNLDQRYKMEKQYLKQWSVDVELDAREVAKLQTRIDWLEAQQNRFIYKPLERDLSTVEPGTVLLLLNPRGAPTLGAPVVIFKTCYPWFLYLRVKQMRRNDRAWRDPDGCVHARRMRLAITREPGPGHDDDDTPAMLLTDDSPDFREPSLNHTIKSPQDEKKKRPGKRNTYY</sequence>
<organism evidence="2 3">
    <name type="scientific">Pleomassaria siparia CBS 279.74</name>
    <dbReference type="NCBI Taxonomy" id="1314801"/>
    <lineage>
        <taxon>Eukaryota</taxon>
        <taxon>Fungi</taxon>
        <taxon>Dikarya</taxon>
        <taxon>Ascomycota</taxon>
        <taxon>Pezizomycotina</taxon>
        <taxon>Dothideomycetes</taxon>
        <taxon>Pleosporomycetidae</taxon>
        <taxon>Pleosporales</taxon>
        <taxon>Pleomassariaceae</taxon>
        <taxon>Pleomassaria</taxon>
    </lineage>
</organism>
<dbReference type="Proteomes" id="UP000799428">
    <property type="component" value="Unassembled WGS sequence"/>
</dbReference>
<gene>
    <name evidence="2" type="ORF">K504DRAFT_472150</name>
</gene>
<proteinExistence type="predicted"/>
<keyword evidence="3" id="KW-1185">Reference proteome</keyword>
<feature type="compositionally biased region" description="Basic residues" evidence="1">
    <location>
        <begin position="261"/>
        <end position="270"/>
    </location>
</feature>
<dbReference type="OrthoDB" id="3778180at2759"/>
<evidence type="ECO:0000313" key="3">
    <source>
        <dbReference type="Proteomes" id="UP000799428"/>
    </source>
</evidence>